<dbReference type="SUPFAM" id="SSF51735">
    <property type="entry name" value="NAD(P)-binding Rossmann-fold domains"/>
    <property type="match status" value="1"/>
</dbReference>
<dbReference type="RefSeq" id="WP_130353821.1">
    <property type="nucleotide sequence ID" value="NZ_SGWY01000003.1"/>
</dbReference>
<dbReference type="OrthoDB" id="9801186at2"/>
<dbReference type="InterPro" id="IPR020843">
    <property type="entry name" value="ER"/>
</dbReference>
<evidence type="ECO:0000313" key="3">
    <source>
        <dbReference type="EMBL" id="RZS64608.1"/>
    </source>
</evidence>
<dbReference type="Gene3D" id="3.40.50.720">
    <property type="entry name" value="NAD(P)-binding Rossmann-like Domain"/>
    <property type="match status" value="1"/>
</dbReference>
<dbReference type="CDD" id="cd05289">
    <property type="entry name" value="MDR_like_2"/>
    <property type="match status" value="1"/>
</dbReference>
<keyword evidence="4" id="KW-1185">Reference proteome</keyword>
<dbReference type="EMBL" id="SGWY01000003">
    <property type="protein sequence ID" value="RZS64608.1"/>
    <property type="molecule type" value="Genomic_DNA"/>
</dbReference>
<gene>
    <name evidence="3" type="ORF">EV187_2995</name>
</gene>
<organism evidence="3 4">
    <name type="scientific">Agromyces ramosus</name>
    <dbReference type="NCBI Taxonomy" id="33879"/>
    <lineage>
        <taxon>Bacteria</taxon>
        <taxon>Bacillati</taxon>
        <taxon>Actinomycetota</taxon>
        <taxon>Actinomycetes</taxon>
        <taxon>Micrococcales</taxon>
        <taxon>Microbacteriaceae</taxon>
        <taxon>Agromyces</taxon>
    </lineage>
</organism>
<accession>A0A4Q7MCI0</accession>
<dbReference type="GO" id="GO:0016491">
    <property type="term" value="F:oxidoreductase activity"/>
    <property type="evidence" value="ECO:0007669"/>
    <property type="project" value="InterPro"/>
</dbReference>
<dbReference type="Proteomes" id="UP000293289">
    <property type="component" value="Unassembled WGS sequence"/>
</dbReference>
<dbReference type="InterPro" id="IPR051603">
    <property type="entry name" value="Zinc-ADH_QOR/CCCR"/>
</dbReference>
<reference evidence="3 4" key="1">
    <citation type="submission" date="2019-02" db="EMBL/GenBank/DDBJ databases">
        <title>Genomic Encyclopedia of Type Strains, Phase IV (KMG-IV): sequencing the most valuable type-strain genomes for metagenomic binning, comparative biology and taxonomic classification.</title>
        <authorList>
            <person name="Goeker M."/>
        </authorList>
    </citation>
    <scope>NUCLEOTIDE SEQUENCE [LARGE SCALE GENOMIC DNA]</scope>
    <source>
        <strain evidence="3 4">DSM 43045</strain>
    </source>
</reference>
<dbReference type="AlphaFoldDB" id="A0A4Q7MCI0"/>
<feature type="domain" description="Enoyl reductase (ER)" evidence="2">
    <location>
        <begin position="11"/>
        <end position="312"/>
    </location>
</feature>
<dbReference type="PANTHER" id="PTHR44154">
    <property type="entry name" value="QUINONE OXIDOREDUCTASE"/>
    <property type="match status" value="1"/>
</dbReference>
<dbReference type="SUPFAM" id="SSF50129">
    <property type="entry name" value="GroES-like"/>
    <property type="match status" value="1"/>
</dbReference>
<evidence type="ECO:0000313" key="4">
    <source>
        <dbReference type="Proteomes" id="UP000293289"/>
    </source>
</evidence>
<evidence type="ECO:0000259" key="2">
    <source>
        <dbReference type="SMART" id="SM00829"/>
    </source>
</evidence>
<proteinExistence type="predicted"/>
<dbReference type="Pfam" id="PF13602">
    <property type="entry name" value="ADH_zinc_N_2"/>
    <property type="match status" value="1"/>
</dbReference>
<sequence length="314" mass="32442">MPHAIEYDRIGGPEVLEYREIAHALPGRGEVLVEVRAVGVNPIEWKIRSGKRASPPLNGPRRVGTDAAGIIVAVGEGLDGWAIGDEVIVSGASGAYATELVVAASKLTRKPSELGWEEAAAIPIPVGTAHQAVMSLGVDADDTFLLHGGSGAVGQSAIQLARRLGATVVATASEANHERLRELGAIPVAYGPGLADRVRAVAPEGIDVALDAAGTDEAIAVSKELVSDHRRVATIVQGARAAELGVRAWGGGNPVPLTPEEAALRADAVPFAAALAAGGEFQLEIARRYPLAEAAEAQRQSETGHVRGKIILIP</sequence>
<dbReference type="InterPro" id="IPR013154">
    <property type="entry name" value="ADH-like_N"/>
</dbReference>
<name>A0A4Q7MCI0_9MICO</name>
<dbReference type="Pfam" id="PF08240">
    <property type="entry name" value="ADH_N"/>
    <property type="match status" value="1"/>
</dbReference>
<dbReference type="PANTHER" id="PTHR44154:SF1">
    <property type="entry name" value="QUINONE OXIDOREDUCTASE"/>
    <property type="match status" value="1"/>
</dbReference>
<dbReference type="Gene3D" id="3.90.180.10">
    <property type="entry name" value="Medium-chain alcohol dehydrogenases, catalytic domain"/>
    <property type="match status" value="1"/>
</dbReference>
<dbReference type="InterPro" id="IPR036291">
    <property type="entry name" value="NAD(P)-bd_dom_sf"/>
</dbReference>
<evidence type="ECO:0000256" key="1">
    <source>
        <dbReference type="ARBA" id="ARBA00022857"/>
    </source>
</evidence>
<keyword evidence="1" id="KW-0521">NADP</keyword>
<dbReference type="SMART" id="SM00829">
    <property type="entry name" value="PKS_ER"/>
    <property type="match status" value="1"/>
</dbReference>
<protein>
    <submittedName>
        <fullName evidence="3">NADPH:quinone reductase-like Zn-dependent oxidoreductase</fullName>
    </submittedName>
</protein>
<dbReference type="InterPro" id="IPR011032">
    <property type="entry name" value="GroES-like_sf"/>
</dbReference>
<comment type="caution">
    <text evidence="3">The sequence shown here is derived from an EMBL/GenBank/DDBJ whole genome shotgun (WGS) entry which is preliminary data.</text>
</comment>